<dbReference type="OMA" id="WIIYNED"/>
<dbReference type="EMBL" id="HE601275">
    <property type="protein sequence ID" value="CAP21438.2"/>
    <property type="molecule type" value="Genomic_DNA"/>
</dbReference>
<organism evidence="7 8">
    <name type="scientific">Caenorhabditis briggsae</name>
    <dbReference type="NCBI Taxonomy" id="6238"/>
    <lineage>
        <taxon>Eukaryota</taxon>
        <taxon>Metazoa</taxon>
        <taxon>Ecdysozoa</taxon>
        <taxon>Nematoda</taxon>
        <taxon>Chromadorea</taxon>
        <taxon>Rhabditida</taxon>
        <taxon>Rhabditina</taxon>
        <taxon>Rhabditomorpha</taxon>
        <taxon>Rhabditoidea</taxon>
        <taxon>Rhabditidae</taxon>
        <taxon>Peloderinae</taxon>
        <taxon>Caenorhabditis</taxon>
    </lineage>
</organism>
<dbReference type="GO" id="GO:0016020">
    <property type="term" value="C:membrane"/>
    <property type="evidence" value="ECO:0007669"/>
    <property type="project" value="UniProtKB-SubCell"/>
</dbReference>
<dbReference type="AlphaFoldDB" id="A8WLU1"/>
<dbReference type="InterPro" id="IPR019427">
    <property type="entry name" value="7TM_GPCR_serpentine_rcpt_Srw"/>
</dbReference>
<dbReference type="PROSITE" id="PS50262">
    <property type="entry name" value="G_PROTEIN_RECEP_F1_2"/>
    <property type="match status" value="1"/>
</dbReference>
<dbReference type="HOGENOM" id="CLU_043715_0_1_1"/>
<accession>A8WLU1</accession>
<feature type="transmembrane region" description="Helical" evidence="5">
    <location>
        <begin position="229"/>
        <end position="254"/>
    </location>
</feature>
<feature type="transmembrane region" description="Helical" evidence="5">
    <location>
        <begin position="71"/>
        <end position="94"/>
    </location>
</feature>
<dbReference type="Pfam" id="PF10324">
    <property type="entry name" value="7TM_GPCR_Srw"/>
    <property type="match status" value="1"/>
</dbReference>
<proteinExistence type="predicted"/>
<reference evidence="7 8" key="1">
    <citation type="journal article" date="2003" name="PLoS Biol.">
        <title>The genome sequence of Caenorhabditis briggsae: a platform for comparative genomics.</title>
        <authorList>
            <person name="Stein L.D."/>
            <person name="Bao Z."/>
            <person name="Blasiar D."/>
            <person name="Blumenthal T."/>
            <person name="Brent M.R."/>
            <person name="Chen N."/>
            <person name="Chinwalla A."/>
            <person name="Clarke L."/>
            <person name="Clee C."/>
            <person name="Coghlan A."/>
            <person name="Coulson A."/>
            <person name="D'Eustachio P."/>
            <person name="Fitch D.H."/>
            <person name="Fulton L.A."/>
            <person name="Fulton R.E."/>
            <person name="Griffiths-Jones S."/>
            <person name="Harris T.W."/>
            <person name="Hillier L.W."/>
            <person name="Kamath R."/>
            <person name="Kuwabara P.E."/>
            <person name="Mardis E.R."/>
            <person name="Marra M.A."/>
            <person name="Miner T.L."/>
            <person name="Minx P."/>
            <person name="Mullikin J.C."/>
            <person name="Plumb R.W."/>
            <person name="Rogers J."/>
            <person name="Schein J.E."/>
            <person name="Sohrmann M."/>
            <person name="Spieth J."/>
            <person name="Stajich J.E."/>
            <person name="Wei C."/>
            <person name="Willey D."/>
            <person name="Wilson R.K."/>
            <person name="Durbin R."/>
            <person name="Waterston R.H."/>
        </authorList>
    </citation>
    <scope>NUCLEOTIDE SEQUENCE [LARGE SCALE GENOMIC DNA]</scope>
    <source>
        <strain evidence="7 8">AF16</strain>
    </source>
</reference>
<name>A8WLU1_CAEBR</name>
<dbReference type="GO" id="GO:0008528">
    <property type="term" value="F:G protein-coupled peptide receptor activity"/>
    <property type="evidence" value="ECO:0007669"/>
    <property type="project" value="InterPro"/>
</dbReference>
<gene>
    <name evidence="9" type="primary">srw-95</name>
    <name evidence="7 9" type="ORF">CBG24952</name>
    <name evidence="7" type="ORF">CBG_24952</name>
</gene>
<keyword evidence="8" id="KW-1185">Reference proteome</keyword>
<dbReference type="InterPro" id="IPR017452">
    <property type="entry name" value="GPCR_Rhodpsn_7TM"/>
</dbReference>
<comment type="subcellular location">
    <subcellularLocation>
        <location evidence="1">Membrane</location>
    </subcellularLocation>
</comment>
<dbReference type="STRING" id="6238.A8WLU1"/>
<feature type="transmembrane region" description="Helical" evidence="5">
    <location>
        <begin position="114"/>
        <end position="140"/>
    </location>
</feature>
<evidence type="ECO:0000313" key="9">
    <source>
        <dbReference type="WormBase" id="CBG24952"/>
    </source>
</evidence>
<dbReference type="Gene3D" id="1.20.1070.10">
    <property type="entry name" value="Rhodopsin 7-helix transmembrane proteins"/>
    <property type="match status" value="1"/>
</dbReference>
<dbReference type="PANTHER" id="PTHR22751:SF166">
    <property type="entry name" value="G-PROTEIN COUPLED RECEPTORS FAMILY 1 PROFILE DOMAIN-CONTAINING PROTEIN"/>
    <property type="match status" value="1"/>
</dbReference>
<keyword evidence="3 5" id="KW-1133">Transmembrane helix</keyword>
<feature type="transmembrane region" description="Helical" evidence="5">
    <location>
        <begin position="282"/>
        <end position="307"/>
    </location>
</feature>
<evidence type="ECO:0000256" key="1">
    <source>
        <dbReference type="ARBA" id="ARBA00004370"/>
    </source>
</evidence>
<evidence type="ECO:0000259" key="6">
    <source>
        <dbReference type="PROSITE" id="PS50262"/>
    </source>
</evidence>
<evidence type="ECO:0000256" key="2">
    <source>
        <dbReference type="ARBA" id="ARBA00022692"/>
    </source>
</evidence>
<keyword evidence="2 5" id="KW-0812">Transmembrane</keyword>
<dbReference type="Proteomes" id="UP000008549">
    <property type="component" value="Unassembled WGS sequence"/>
</dbReference>
<reference evidence="7 8" key="2">
    <citation type="journal article" date="2011" name="PLoS Genet.">
        <title>Caenorhabditis briggsae recombinant inbred line genotypes reveal inter-strain incompatibility and the evolution of recombination.</title>
        <authorList>
            <person name="Ross J.A."/>
            <person name="Koboldt D.C."/>
            <person name="Staisch J.E."/>
            <person name="Chamberlin H.M."/>
            <person name="Gupta B.P."/>
            <person name="Miller R.D."/>
            <person name="Baird S.E."/>
            <person name="Haag E.S."/>
        </authorList>
    </citation>
    <scope>NUCLEOTIDE SEQUENCE [LARGE SCALE GENOMIC DNA]</scope>
    <source>
        <strain evidence="7 8">AF16</strain>
    </source>
</reference>
<dbReference type="WormBase" id="CBG24952">
    <property type="protein sequence ID" value="CBP34307"/>
    <property type="gene ID" value="WBGene00042941"/>
    <property type="gene designation" value="Cbr-srw-95"/>
</dbReference>
<dbReference type="SUPFAM" id="SSF81321">
    <property type="entry name" value="Family A G protein-coupled receptor-like"/>
    <property type="match status" value="1"/>
</dbReference>
<dbReference type="PANTHER" id="PTHR22751">
    <property type="entry name" value="G-PROTEIN COUPLED RECEPTOR-RELATED"/>
    <property type="match status" value="1"/>
</dbReference>
<protein>
    <submittedName>
        <fullName evidence="7">Protein CBG24952</fullName>
    </submittedName>
</protein>
<feature type="transmembrane region" description="Helical" evidence="5">
    <location>
        <begin position="41"/>
        <end position="59"/>
    </location>
</feature>
<evidence type="ECO:0000313" key="8">
    <source>
        <dbReference type="Proteomes" id="UP000008549"/>
    </source>
</evidence>
<keyword evidence="4 5" id="KW-0472">Membrane</keyword>
<feature type="domain" description="G-protein coupled receptors family 1 profile" evidence="6">
    <location>
        <begin position="52"/>
        <end position="313"/>
    </location>
</feature>
<dbReference type="eggNOG" id="ENOG502TJCR">
    <property type="taxonomic scope" value="Eukaryota"/>
</dbReference>
<sequence length="313" mass="36275">METSTTILDQANYWFPDSEDKLFLRNVVQVFEFIAHPTIQIQFYIAIIGLIITFFHLIILKRKSIMTTSVISIMIGIGLCDFVAMIATIIYSWIIYNEDDDNPCLRPFSENQLYIFWIFINIRELVRRTSTWLGVLLALVRYINLKFCTQTKFQHYAFPLYGFRSSINCFLASIPFSIIYYFRYNIIYNGNWNPPKDCGIVNNETTPVPSYIQIPSALFTEFNGIFGKIYMFLNGVASKILPCILLPLLTFLLINEIKKTDRGRMMTGSFMKKRKADKTTSLVIFMTCTFFIVEFPSGIVVVLQVAFTELGYL</sequence>
<evidence type="ECO:0000256" key="3">
    <source>
        <dbReference type="ARBA" id="ARBA00022989"/>
    </source>
</evidence>
<evidence type="ECO:0000256" key="5">
    <source>
        <dbReference type="SAM" id="Phobius"/>
    </source>
</evidence>
<feature type="transmembrane region" description="Helical" evidence="5">
    <location>
        <begin position="161"/>
        <end position="182"/>
    </location>
</feature>
<evidence type="ECO:0000256" key="4">
    <source>
        <dbReference type="ARBA" id="ARBA00023136"/>
    </source>
</evidence>
<evidence type="ECO:0000313" key="7">
    <source>
        <dbReference type="EMBL" id="CAP21438.2"/>
    </source>
</evidence>